<dbReference type="PANTHER" id="PTHR10491">
    <property type="entry name" value="DTDP-4-DEHYDRORHAMNOSE REDUCTASE"/>
    <property type="match status" value="1"/>
</dbReference>
<reference evidence="4 5" key="1">
    <citation type="journal article" date="2016" name="Nat. Commun.">
        <title>Thousands of microbial genomes shed light on interconnected biogeochemical processes in an aquifer system.</title>
        <authorList>
            <person name="Anantharaman K."/>
            <person name="Brown C.T."/>
            <person name="Hug L.A."/>
            <person name="Sharon I."/>
            <person name="Castelle C.J."/>
            <person name="Probst A.J."/>
            <person name="Thomas B.C."/>
            <person name="Singh A."/>
            <person name="Wilkins M.J."/>
            <person name="Karaoz U."/>
            <person name="Brodie E.L."/>
            <person name="Williams K.H."/>
            <person name="Hubbard S.S."/>
            <person name="Banfield J.F."/>
        </authorList>
    </citation>
    <scope>NUCLEOTIDE SEQUENCE [LARGE SCALE GENOMIC DNA]</scope>
</reference>
<dbReference type="GO" id="GO:0006556">
    <property type="term" value="P:S-adenosylmethionine biosynthetic process"/>
    <property type="evidence" value="ECO:0007669"/>
    <property type="project" value="TreeGrafter"/>
</dbReference>
<dbReference type="SUPFAM" id="SSF51735">
    <property type="entry name" value="NAD(P)-binding Rossmann-fold domains"/>
    <property type="match status" value="1"/>
</dbReference>
<protein>
    <recommendedName>
        <fullName evidence="2">dTDP-4-dehydrorhamnose reductase</fullName>
        <ecNumber evidence="2">1.1.1.133</ecNumber>
    </recommendedName>
</protein>
<dbReference type="GO" id="GO:0008831">
    <property type="term" value="F:dTDP-4-dehydrorhamnose reductase activity"/>
    <property type="evidence" value="ECO:0007669"/>
    <property type="project" value="UniProtKB-EC"/>
</dbReference>
<sequence>MIFGNGWLGNKFKDSFHVALSPADITDKKAIVDELIKYRPECVINAAGKTGKPNIDWCEDHKMETISSNVIGPLILAEICLKKNIYFGHISSGCIYDGAAPKESGFSEKDKPNPISFYSWTKVEAEKLLKPFPFLIMRIRMPFDSRPHQRNLITKLAGYKNIIDAYNSLTSVEDFLNAAKILIEKRATGVFNIVNDGIIGHKEIMDLYQKIVDPSISYTLIKPEELLEKGLVKAGRSNCKLDNSKLVAEGIKMRNAKEAIKSELMEYKKFV</sequence>
<evidence type="ECO:0000256" key="1">
    <source>
        <dbReference type="ARBA" id="ARBA00010944"/>
    </source>
</evidence>
<feature type="domain" description="RmlD-like substrate binding" evidence="3">
    <location>
        <begin position="21"/>
        <end position="267"/>
    </location>
</feature>
<evidence type="ECO:0000313" key="4">
    <source>
        <dbReference type="EMBL" id="OGF77394.1"/>
    </source>
</evidence>
<dbReference type="InterPro" id="IPR029903">
    <property type="entry name" value="RmlD-like-bd"/>
</dbReference>
<keyword evidence="2" id="KW-0560">Oxidoreductase</keyword>
<organism evidence="4 5">
    <name type="scientific">Candidatus Giovannonibacteria bacterium RIFCSPHIGHO2_12_FULL_43_15</name>
    <dbReference type="NCBI Taxonomy" id="1798341"/>
    <lineage>
        <taxon>Bacteria</taxon>
        <taxon>Candidatus Giovannoniibacteriota</taxon>
    </lineage>
</organism>
<dbReference type="GO" id="GO:0048269">
    <property type="term" value="C:methionine adenosyltransferase complex"/>
    <property type="evidence" value="ECO:0007669"/>
    <property type="project" value="TreeGrafter"/>
</dbReference>
<proteinExistence type="inferred from homology"/>
<dbReference type="PANTHER" id="PTHR10491:SF4">
    <property type="entry name" value="METHIONINE ADENOSYLTRANSFERASE 2 SUBUNIT BETA"/>
    <property type="match status" value="1"/>
</dbReference>
<evidence type="ECO:0000256" key="2">
    <source>
        <dbReference type="RuleBase" id="RU364082"/>
    </source>
</evidence>
<dbReference type="Proteomes" id="UP000177723">
    <property type="component" value="Unassembled WGS sequence"/>
</dbReference>
<name>A0A1F5WP57_9BACT</name>
<evidence type="ECO:0000313" key="5">
    <source>
        <dbReference type="Proteomes" id="UP000177723"/>
    </source>
</evidence>
<keyword evidence="2" id="KW-0521">NADP</keyword>
<dbReference type="Pfam" id="PF04321">
    <property type="entry name" value="RmlD_sub_bind"/>
    <property type="match status" value="1"/>
</dbReference>
<comment type="caution">
    <text evidence="4">The sequence shown here is derived from an EMBL/GenBank/DDBJ whole genome shotgun (WGS) entry which is preliminary data.</text>
</comment>
<accession>A0A1F5WP57</accession>
<dbReference type="AlphaFoldDB" id="A0A1F5WP57"/>
<comment type="function">
    <text evidence="2">Catalyzes the reduction of dTDP-6-deoxy-L-lyxo-4-hexulose to yield dTDP-L-rhamnose.</text>
</comment>
<dbReference type="Gene3D" id="3.40.50.720">
    <property type="entry name" value="NAD(P)-binding Rossmann-like Domain"/>
    <property type="match status" value="1"/>
</dbReference>
<gene>
    <name evidence="4" type="ORF">A3F23_03645</name>
</gene>
<evidence type="ECO:0000259" key="3">
    <source>
        <dbReference type="Pfam" id="PF04321"/>
    </source>
</evidence>
<dbReference type="GO" id="GO:0048270">
    <property type="term" value="F:methionine adenosyltransferase regulator activity"/>
    <property type="evidence" value="ECO:0007669"/>
    <property type="project" value="TreeGrafter"/>
</dbReference>
<dbReference type="EMBL" id="MFHT01000019">
    <property type="protein sequence ID" value="OGF77394.1"/>
    <property type="molecule type" value="Genomic_DNA"/>
</dbReference>
<dbReference type="InterPro" id="IPR036291">
    <property type="entry name" value="NAD(P)-bd_dom_sf"/>
</dbReference>
<comment type="pathway">
    <text evidence="2">Carbohydrate biosynthesis; dTDP-L-rhamnose biosynthesis.</text>
</comment>
<dbReference type="InterPro" id="IPR005913">
    <property type="entry name" value="dTDP_dehydrorham_reduct"/>
</dbReference>
<comment type="similarity">
    <text evidence="1 2">Belongs to the dTDP-4-dehydrorhamnose reductase family.</text>
</comment>
<dbReference type="EC" id="1.1.1.133" evidence="2"/>